<dbReference type="InterPro" id="IPR047650">
    <property type="entry name" value="Transpos_IS110"/>
</dbReference>
<dbReference type="PANTHER" id="PTHR33055:SF13">
    <property type="entry name" value="TRANSPOSASE"/>
    <property type="match status" value="1"/>
</dbReference>
<dbReference type="GO" id="GO:0006313">
    <property type="term" value="P:DNA transposition"/>
    <property type="evidence" value="ECO:0007669"/>
    <property type="project" value="InterPro"/>
</dbReference>
<dbReference type="PANTHER" id="PTHR33055">
    <property type="entry name" value="TRANSPOSASE FOR INSERTION SEQUENCE ELEMENT IS1111A"/>
    <property type="match status" value="1"/>
</dbReference>
<gene>
    <name evidence="2" type="ORF">COS91_02925</name>
</gene>
<feature type="non-terminal residue" evidence="2">
    <location>
        <position position="1"/>
    </location>
</feature>
<sequence length="161" mass="17710">GQVQALNSNIQEIDKSIEDILSPGTDDSFPGENLLSIPGVGKKTIAAVLSYLGVDGSSFCSAKKVTGYVGFFPRLYQSGETKRENRISHRGPKVLRWALYMSAVSCLIHNKEMRVIYQRKISQGKSAKQALIVVAKKLLEVMLAMLKSGKTYNPIQVYANT</sequence>
<dbReference type="GO" id="GO:0003677">
    <property type="term" value="F:DNA binding"/>
    <property type="evidence" value="ECO:0007669"/>
    <property type="project" value="InterPro"/>
</dbReference>
<proteinExistence type="predicted"/>
<protein>
    <recommendedName>
        <fullName evidence="1">Transposase IS116/IS110/IS902 C-terminal domain-containing protein</fullName>
    </recommendedName>
</protein>
<evidence type="ECO:0000313" key="2">
    <source>
        <dbReference type="EMBL" id="PIU51741.1"/>
    </source>
</evidence>
<evidence type="ECO:0000259" key="1">
    <source>
        <dbReference type="Pfam" id="PF02371"/>
    </source>
</evidence>
<dbReference type="InterPro" id="IPR003346">
    <property type="entry name" value="Transposase_20"/>
</dbReference>
<dbReference type="Proteomes" id="UP000229227">
    <property type="component" value="Unassembled WGS sequence"/>
</dbReference>
<dbReference type="AlphaFoldDB" id="A0A2M6ZH82"/>
<dbReference type="EMBL" id="PEWN01000047">
    <property type="protein sequence ID" value="PIU51741.1"/>
    <property type="molecule type" value="Genomic_DNA"/>
</dbReference>
<comment type="caution">
    <text evidence="2">The sequence shown here is derived from an EMBL/GenBank/DDBJ whole genome shotgun (WGS) entry which is preliminary data.</text>
</comment>
<feature type="domain" description="Transposase IS116/IS110/IS902 C-terminal" evidence="1">
    <location>
        <begin position="32"/>
        <end position="118"/>
    </location>
</feature>
<organism evidence="2 3">
    <name type="scientific">Candidatus Desantisbacteria bacterium CG07_land_8_20_14_0_80_39_15</name>
    <dbReference type="NCBI Taxonomy" id="1974549"/>
    <lineage>
        <taxon>Bacteria</taxon>
        <taxon>Candidatus Desantisiibacteriota</taxon>
    </lineage>
</organism>
<dbReference type="GO" id="GO:0004803">
    <property type="term" value="F:transposase activity"/>
    <property type="evidence" value="ECO:0007669"/>
    <property type="project" value="InterPro"/>
</dbReference>
<name>A0A2M6ZH82_9BACT</name>
<reference evidence="3" key="1">
    <citation type="submission" date="2017-09" db="EMBL/GenBank/DDBJ databases">
        <title>Depth-based differentiation of microbial function through sediment-hosted aquifers and enrichment of novel symbionts in the deep terrestrial subsurface.</title>
        <authorList>
            <person name="Probst A.J."/>
            <person name="Ladd B."/>
            <person name="Jarett J.K."/>
            <person name="Geller-Mcgrath D.E."/>
            <person name="Sieber C.M.K."/>
            <person name="Emerson J.B."/>
            <person name="Anantharaman K."/>
            <person name="Thomas B.C."/>
            <person name="Malmstrom R."/>
            <person name="Stieglmeier M."/>
            <person name="Klingl A."/>
            <person name="Woyke T."/>
            <person name="Ryan C.M."/>
            <person name="Banfield J.F."/>
        </authorList>
    </citation>
    <scope>NUCLEOTIDE SEQUENCE [LARGE SCALE GENOMIC DNA]</scope>
</reference>
<accession>A0A2M6ZH82</accession>
<evidence type="ECO:0000313" key="3">
    <source>
        <dbReference type="Proteomes" id="UP000229227"/>
    </source>
</evidence>
<dbReference type="Pfam" id="PF02371">
    <property type="entry name" value="Transposase_20"/>
    <property type="match status" value="1"/>
</dbReference>